<gene>
    <name evidence="4" type="ORF">Atai01_21850</name>
</gene>
<dbReference type="Pfam" id="PF00296">
    <property type="entry name" value="Bac_luciferase"/>
    <property type="match status" value="1"/>
</dbReference>
<evidence type="ECO:0000313" key="4">
    <source>
        <dbReference type="EMBL" id="GLY65566.1"/>
    </source>
</evidence>
<dbReference type="EMBL" id="BSTI01000004">
    <property type="protein sequence ID" value="GLY65566.1"/>
    <property type="molecule type" value="Genomic_DNA"/>
</dbReference>
<protein>
    <recommendedName>
        <fullName evidence="3">Luciferase-like domain-containing protein</fullName>
    </recommendedName>
</protein>
<dbReference type="InterPro" id="IPR050766">
    <property type="entry name" value="Bact_Lucif_Oxidored"/>
</dbReference>
<comment type="caution">
    <text evidence="4">The sequence shown here is derived from an EMBL/GenBank/DDBJ whole genome shotgun (WGS) entry which is preliminary data.</text>
</comment>
<dbReference type="Gene3D" id="3.20.20.30">
    <property type="entry name" value="Luciferase-like domain"/>
    <property type="match status" value="1"/>
</dbReference>
<dbReference type="GO" id="GO:0004497">
    <property type="term" value="F:monooxygenase activity"/>
    <property type="evidence" value="ECO:0007669"/>
    <property type="project" value="UniProtKB-KW"/>
</dbReference>
<name>A0A9W6QZ59_9PSEU</name>
<evidence type="ECO:0000259" key="3">
    <source>
        <dbReference type="Pfam" id="PF00296"/>
    </source>
</evidence>
<dbReference type="PANTHER" id="PTHR30137">
    <property type="entry name" value="LUCIFERASE-LIKE MONOOXYGENASE"/>
    <property type="match status" value="1"/>
</dbReference>
<accession>A0A9W6QZ59</accession>
<dbReference type="InterPro" id="IPR036661">
    <property type="entry name" value="Luciferase-like_sf"/>
</dbReference>
<dbReference type="GO" id="GO:0016705">
    <property type="term" value="F:oxidoreductase activity, acting on paired donors, with incorporation or reduction of molecular oxygen"/>
    <property type="evidence" value="ECO:0007669"/>
    <property type="project" value="InterPro"/>
</dbReference>
<proteinExistence type="predicted"/>
<dbReference type="GO" id="GO:0005829">
    <property type="term" value="C:cytosol"/>
    <property type="evidence" value="ECO:0007669"/>
    <property type="project" value="TreeGrafter"/>
</dbReference>
<keyword evidence="1" id="KW-0560">Oxidoreductase</keyword>
<evidence type="ECO:0000256" key="2">
    <source>
        <dbReference type="ARBA" id="ARBA00023033"/>
    </source>
</evidence>
<feature type="domain" description="Luciferase-like" evidence="3">
    <location>
        <begin position="1"/>
        <end position="299"/>
    </location>
</feature>
<dbReference type="RefSeq" id="WP_285486725.1">
    <property type="nucleotide sequence ID" value="NZ_BSTI01000004.1"/>
</dbReference>
<dbReference type="AlphaFoldDB" id="A0A9W6QZ59"/>
<dbReference type="InterPro" id="IPR011251">
    <property type="entry name" value="Luciferase-like_dom"/>
</dbReference>
<organism evidence="4 5">
    <name type="scientific">Amycolatopsis taiwanensis</name>
    <dbReference type="NCBI Taxonomy" id="342230"/>
    <lineage>
        <taxon>Bacteria</taxon>
        <taxon>Bacillati</taxon>
        <taxon>Actinomycetota</taxon>
        <taxon>Actinomycetes</taxon>
        <taxon>Pseudonocardiales</taxon>
        <taxon>Pseudonocardiaceae</taxon>
        <taxon>Amycolatopsis</taxon>
    </lineage>
</organism>
<dbReference type="PANTHER" id="PTHR30137:SF8">
    <property type="entry name" value="BLR5498 PROTEIN"/>
    <property type="match status" value="1"/>
</dbReference>
<dbReference type="Proteomes" id="UP001165136">
    <property type="component" value="Unassembled WGS sequence"/>
</dbReference>
<keyword evidence="2" id="KW-0503">Monooxygenase</keyword>
<evidence type="ECO:0000256" key="1">
    <source>
        <dbReference type="ARBA" id="ARBA00023002"/>
    </source>
</evidence>
<dbReference type="SUPFAM" id="SSF51679">
    <property type="entry name" value="Bacterial luciferase-like"/>
    <property type="match status" value="1"/>
</dbReference>
<sequence length="344" mass="38436">MEFGIFDSFDLGVHDPGEVLRTRLRFAVEAERLGIGHYHVTEHHGTPLSVCPSPNLFLAAVSQHTRKMRIGALVNVLPSYDPFRLAEEIATLDQLSAGRIDFGVGAGVSPYELAIFGIDAEQAKPVYRETLQAVTTALRTGHMRHAGRLLRSYDAELSILPVQRPYPPLWYASGNPATAAWAGRHGINFIGRWNGGAITEAIRTYWRAWETHRHEDGRLNEHVTTPRVGLSSRVVIAPTENQAREIFERANDLFCARVTHLWHRNSDHRIDRTFATEPALASGFACVGTPDSVRDQIVDQLRVCSANYFEASMFFGDLTFDHALYTLRAFTEHVAPAVARADRP</sequence>
<reference evidence="4" key="1">
    <citation type="submission" date="2023-03" db="EMBL/GenBank/DDBJ databases">
        <title>Amycolatopsis taiwanensis NBRC 103393.</title>
        <authorList>
            <person name="Ichikawa N."/>
            <person name="Sato H."/>
            <person name="Tonouchi N."/>
        </authorList>
    </citation>
    <scope>NUCLEOTIDE SEQUENCE</scope>
    <source>
        <strain evidence="4">NBRC 103393</strain>
    </source>
</reference>
<evidence type="ECO:0000313" key="5">
    <source>
        <dbReference type="Proteomes" id="UP001165136"/>
    </source>
</evidence>
<keyword evidence="5" id="KW-1185">Reference proteome</keyword>